<dbReference type="Proteomes" id="UP000306113">
    <property type="component" value="Unassembled WGS sequence"/>
</dbReference>
<evidence type="ECO:0000313" key="5">
    <source>
        <dbReference type="EMBL" id="THD75869.1"/>
    </source>
</evidence>
<dbReference type="Gene3D" id="3.30.70.920">
    <property type="match status" value="1"/>
</dbReference>
<evidence type="ECO:0000259" key="4">
    <source>
        <dbReference type="PROSITE" id="PS50956"/>
    </source>
</evidence>
<comment type="caution">
    <text evidence="5">The sequence shown here is derived from an EMBL/GenBank/DDBJ whole genome shotgun (WGS) entry which is preliminary data.</text>
</comment>
<dbReference type="SMART" id="SM00344">
    <property type="entry name" value="HTH_ASNC"/>
    <property type="match status" value="1"/>
</dbReference>
<dbReference type="InterPro" id="IPR000485">
    <property type="entry name" value="AsnC-type_HTH_dom"/>
</dbReference>
<dbReference type="PROSITE" id="PS50956">
    <property type="entry name" value="HTH_ASNC_2"/>
    <property type="match status" value="1"/>
</dbReference>
<dbReference type="InterPro" id="IPR019887">
    <property type="entry name" value="Tscrpt_reg_AsnC/Lrp_C"/>
</dbReference>
<feature type="domain" description="HTH asnC-type" evidence="4">
    <location>
        <begin position="1"/>
        <end position="62"/>
    </location>
</feature>
<reference evidence="5 6" key="1">
    <citation type="submission" date="2019-04" db="EMBL/GenBank/DDBJ databases">
        <title>Draft genome sequence of Youngimonas vesicularis.</title>
        <authorList>
            <person name="Hameed A."/>
        </authorList>
    </citation>
    <scope>NUCLEOTIDE SEQUENCE [LARGE SCALE GENOMIC DNA]</scope>
    <source>
        <strain evidence="5 6">CC-AMW-E</strain>
    </source>
</reference>
<keyword evidence="2" id="KW-0238">DNA-binding</keyword>
<dbReference type="PRINTS" id="PR00033">
    <property type="entry name" value="HTHASNC"/>
</dbReference>
<dbReference type="RefSeq" id="WP_136338230.1">
    <property type="nucleotide sequence ID" value="NZ_SSMD01000002.1"/>
</dbReference>
<evidence type="ECO:0000313" key="6">
    <source>
        <dbReference type="Proteomes" id="UP000306113"/>
    </source>
</evidence>
<dbReference type="InterPro" id="IPR011008">
    <property type="entry name" value="Dimeric_a/b-barrel"/>
</dbReference>
<dbReference type="SUPFAM" id="SSF54909">
    <property type="entry name" value="Dimeric alpha+beta barrel"/>
    <property type="match status" value="1"/>
</dbReference>
<dbReference type="Pfam" id="PF13404">
    <property type="entry name" value="HTH_AsnC-type"/>
    <property type="match status" value="1"/>
</dbReference>
<dbReference type="SUPFAM" id="SSF46785">
    <property type="entry name" value="Winged helix' DNA-binding domain"/>
    <property type="match status" value="1"/>
</dbReference>
<protein>
    <submittedName>
        <fullName evidence="5">Lrp/AsnC family transcriptional regulator</fullName>
    </submittedName>
</protein>
<proteinExistence type="predicted"/>
<evidence type="ECO:0000256" key="2">
    <source>
        <dbReference type="ARBA" id="ARBA00023125"/>
    </source>
</evidence>
<gene>
    <name evidence="5" type="ORF">E7681_05310</name>
</gene>
<dbReference type="GO" id="GO:0043200">
    <property type="term" value="P:response to amino acid"/>
    <property type="evidence" value="ECO:0007669"/>
    <property type="project" value="TreeGrafter"/>
</dbReference>
<keyword evidence="6" id="KW-1185">Reference proteome</keyword>
<sequence>MPSDEIDTQLLALLAENARMPVATMARRMGLARTTVQARLEKLETNGTIEGYTLRLGATLRPRLRATVLLSVEPRAGAAILARLKSLPQVAAVHTASGRFDMIINLAADTTEEMDAVLDRICEGQGVRSSESLIHLSTKIDRRT</sequence>
<keyword evidence="1" id="KW-0805">Transcription regulation</keyword>
<accession>A0A4V3UZA3</accession>
<dbReference type="InterPro" id="IPR036390">
    <property type="entry name" value="WH_DNA-bd_sf"/>
</dbReference>
<evidence type="ECO:0000256" key="3">
    <source>
        <dbReference type="ARBA" id="ARBA00023163"/>
    </source>
</evidence>
<dbReference type="Pfam" id="PF01037">
    <property type="entry name" value="AsnC_trans_reg"/>
    <property type="match status" value="1"/>
</dbReference>
<name>A0A4V3UZA3_9RHOB</name>
<evidence type="ECO:0000256" key="1">
    <source>
        <dbReference type="ARBA" id="ARBA00023015"/>
    </source>
</evidence>
<dbReference type="OrthoDB" id="9809462at2"/>
<dbReference type="Gene3D" id="1.10.10.10">
    <property type="entry name" value="Winged helix-like DNA-binding domain superfamily/Winged helix DNA-binding domain"/>
    <property type="match status" value="1"/>
</dbReference>
<keyword evidence="3" id="KW-0804">Transcription</keyword>
<organism evidence="5 6">
    <name type="scientific">Thalassobius vesicularis</name>
    <dbReference type="NCBI Taxonomy" id="1294297"/>
    <lineage>
        <taxon>Bacteria</taxon>
        <taxon>Pseudomonadati</taxon>
        <taxon>Pseudomonadota</taxon>
        <taxon>Alphaproteobacteria</taxon>
        <taxon>Rhodobacterales</taxon>
        <taxon>Roseobacteraceae</taxon>
        <taxon>Thalassovita</taxon>
    </lineage>
</organism>
<dbReference type="GO" id="GO:0043565">
    <property type="term" value="F:sequence-specific DNA binding"/>
    <property type="evidence" value="ECO:0007669"/>
    <property type="project" value="InterPro"/>
</dbReference>
<dbReference type="InterPro" id="IPR036388">
    <property type="entry name" value="WH-like_DNA-bd_sf"/>
</dbReference>
<dbReference type="InterPro" id="IPR019888">
    <property type="entry name" value="Tscrpt_reg_AsnC-like"/>
</dbReference>
<dbReference type="EMBL" id="SSMD01000002">
    <property type="protein sequence ID" value="THD75869.1"/>
    <property type="molecule type" value="Genomic_DNA"/>
</dbReference>
<dbReference type="AlphaFoldDB" id="A0A4V3UZA3"/>
<dbReference type="PANTHER" id="PTHR30154">
    <property type="entry name" value="LEUCINE-RESPONSIVE REGULATORY PROTEIN"/>
    <property type="match status" value="1"/>
</dbReference>
<dbReference type="GO" id="GO:0005829">
    <property type="term" value="C:cytosol"/>
    <property type="evidence" value="ECO:0007669"/>
    <property type="project" value="TreeGrafter"/>
</dbReference>
<dbReference type="PANTHER" id="PTHR30154:SF53">
    <property type="entry name" value="HTH-TYPE TRANSCRIPTIONAL REGULATOR LRPC"/>
    <property type="match status" value="1"/>
</dbReference>